<keyword evidence="10" id="KW-0819">tRNA processing</keyword>
<evidence type="ECO:0000256" key="13">
    <source>
        <dbReference type="ARBA" id="ARBA00049250"/>
    </source>
</evidence>
<evidence type="ECO:0000313" key="16">
    <source>
        <dbReference type="Proteomes" id="UP000094285"/>
    </source>
</evidence>
<feature type="region of interest" description="Disordered" evidence="14">
    <location>
        <begin position="1"/>
        <end position="31"/>
    </location>
</feature>
<dbReference type="GO" id="GO:0031591">
    <property type="term" value="P:wybutosine biosynthetic process"/>
    <property type="evidence" value="ECO:0007669"/>
    <property type="project" value="EnsemblFungi"/>
</dbReference>
<evidence type="ECO:0000256" key="14">
    <source>
        <dbReference type="SAM" id="MobiDB-lite"/>
    </source>
</evidence>
<dbReference type="EMBL" id="KV453915">
    <property type="protein sequence ID" value="ODV77623.1"/>
    <property type="molecule type" value="Genomic_DNA"/>
</dbReference>
<gene>
    <name evidence="15" type="ORF">CANTADRAFT_92041</name>
</gene>
<dbReference type="EC" id="2.1.1.290" evidence="5"/>
<evidence type="ECO:0000256" key="12">
    <source>
        <dbReference type="ARBA" id="ARBA00030847"/>
    </source>
</evidence>
<accession>A0A1E4SDR6</accession>
<dbReference type="EC" id="2.3.1.231" evidence="4"/>
<evidence type="ECO:0000313" key="15">
    <source>
        <dbReference type="EMBL" id="ODV77623.1"/>
    </source>
</evidence>
<keyword evidence="16" id="KW-1185">Reference proteome</keyword>
<organism evidence="15 16">
    <name type="scientific">Suhomyces tanzawaensis NRRL Y-17324</name>
    <dbReference type="NCBI Taxonomy" id="984487"/>
    <lineage>
        <taxon>Eukaryota</taxon>
        <taxon>Fungi</taxon>
        <taxon>Dikarya</taxon>
        <taxon>Ascomycota</taxon>
        <taxon>Saccharomycotina</taxon>
        <taxon>Pichiomycetes</taxon>
        <taxon>Debaryomycetaceae</taxon>
        <taxon>Suhomyces</taxon>
    </lineage>
</organism>
<protein>
    <recommendedName>
        <fullName evidence="6">tRNA wybutosine-synthesizing protein 4</fullName>
        <ecNumber evidence="5">2.1.1.290</ecNumber>
        <ecNumber evidence="4">2.3.1.231</ecNumber>
    </recommendedName>
    <alternativeName>
        <fullName evidence="12">tRNA(Phe) (7-(3-amino-3-(methoxycarbonyl)propyl)wyosine(37)-N)-methoxycarbonyltransferase</fullName>
    </alternativeName>
    <alternativeName>
        <fullName evidence="11">tRNA(Phe) (7-(3-amino-3-carboxypropyl)wyosine(37)-O)-methyltransferase</fullName>
    </alternativeName>
</protein>
<dbReference type="GO" id="GO:0008175">
    <property type="term" value="F:tRNA methyltransferase activity"/>
    <property type="evidence" value="ECO:0007669"/>
    <property type="project" value="EnsemblFungi"/>
</dbReference>
<comment type="pathway">
    <text evidence="2">tRNA modification; wybutosine-tRNA(Phe) biosynthesis.</text>
</comment>
<evidence type="ECO:0000256" key="3">
    <source>
        <dbReference type="ARBA" id="ARBA00010703"/>
    </source>
</evidence>
<dbReference type="Pfam" id="PF04072">
    <property type="entry name" value="LCM"/>
    <property type="match status" value="1"/>
</dbReference>
<dbReference type="UniPathway" id="UPA00375"/>
<dbReference type="Gene3D" id="2.120.10.80">
    <property type="entry name" value="Kelch-type beta propeller"/>
    <property type="match status" value="1"/>
</dbReference>
<feature type="compositionally biased region" description="Basic residues" evidence="14">
    <location>
        <begin position="13"/>
        <end position="25"/>
    </location>
</feature>
<dbReference type="OrthoDB" id="47172at2759"/>
<sequence length="674" mass="76220">MSTPKLDANQLARQRKKIEKDRRRKQYDDLQVQGTNNSSIVSKRSVEMLYTKEISPEMGEWFKFFVPKPKRRSPAINRGYWIRMESIRQMVLRIIEKNLDKEINVVNLGCGFDPLPFQLLNSFKETGSKVKVNFLDFDYPELIENKLRMIKESPEICTLINYHESVKAEEKEVGIVLSTENYKLVGCDLKDEKLYRKQIDYLLSPQSVNIFIAEVSLAYMKPEFANAIIDHSSLVANSHFIILEQILPDTKYCAFAQKMMYHFNHLRSPLQCVESYPLPQDQIRRFHQYYPHVEIKNLLGNWLFLVDENTRSKWEEFIIFCQHYVIVHASNMAQMIYDGPAPADPEPLVVDDTVKFSLESELQVAVKFPAVETVGSTLVVHGGLDQTRTDRSVSYSNGQVAEMEVGGDVPSPRMCHTLTAINGQDALLIGGRSRPGQLLADVYRLRHGQTWEQMPSLADPRARHSAVRIGNEVLVFGGLQQAGDLFVMYGENSRRLNVVGDPIVNLDSCAMAYNGEFGVIVGGMENPDHPWVSSKLYKFTIDGDTVRVQKVMEHPQFARIGAKCLLTQNKLLIIGGVSTHDIVRRSHQVITLALPHVLEWQENNPIIKTVEIPESIYVAHPPVFIGFGVVEVAHPGENAVGAPASAREFLVLAGGAVCYSFGSCYNSVYRLNIS</sequence>
<dbReference type="STRING" id="984487.A0A1E4SDR6"/>
<dbReference type="InterPro" id="IPR029063">
    <property type="entry name" value="SAM-dependent_MTases_sf"/>
</dbReference>
<dbReference type="SUPFAM" id="SSF117281">
    <property type="entry name" value="Kelch motif"/>
    <property type="match status" value="1"/>
</dbReference>
<dbReference type="PANTHER" id="PTHR46529">
    <property type="entry name" value="TRNA WYBUTOSINE-SYNTHESIZING PROTEIN 4"/>
    <property type="match status" value="1"/>
</dbReference>
<evidence type="ECO:0000256" key="9">
    <source>
        <dbReference type="ARBA" id="ARBA00022691"/>
    </source>
</evidence>
<proteinExistence type="inferred from homology"/>
<dbReference type="SUPFAM" id="SSF53335">
    <property type="entry name" value="S-adenosyl-L-methionine-dependent methyltransferases"/>
    <property type="match status" value="1"/>
</dbReference>
<evidence type="ECO:0000256" key="11">
    <source>
        <dbReference type="ARBA" id="ARBA00029750"/>
    </source>
</evidence>
<comment type="similarity">
    <text evidence="3">Belongs to the methyltransferase superfamily. LCMT family.</text>
</comment>
<name>A0A1E4SDR6_9ASCO</name>
<evidence type="ECO:0000256" key="8">
    <source>
        <dbReference type="ARBA" id="ARBA00022679"/>
    </source>
</evidence>
<dbReference type="PANTHER" id="PTHR46529:SF1">
    <property type="entry name" value="TRNA WYBUTOSINE-SYNTHESIZING PROTEIN 4"/>
    <property type="match status" value="1"/>
</dbReference>
<comment type="catalytic activity">
    <reaction evidence="13">
        <text>7-[(3S)-(3-amino-3-methoxycarbonyl)propyl]wyosine(37) in tRNA(Phe) + S-adenosyl-L-methionine + CO2 = wybutosine(37) in tRNA(Phe) + S-adenosyl-L-homocysteine + 2 H(+)</text>
        <dbReference type="Rhea" id="RHEA:37119"/>
        <dbReference type="Rhea" id="RHEA-COMP:11844"/>
        <dbReference type="Rhea" id="RHEA-COMP:11847"/>
        <dbReference type="ChEBI" id="CHEBI:15378"/>
        <dbReference type="ChEBI" id="CHEBI:16526"/>
        <dbReference type="ChEBI" id="CHEBI:57856"/>
        <dbReference type="ChEBI" id="CHEBI:59789"/>
        <dbReference type="ChEBI" id="CHEBI:73544"/>
        <dbReference type="ChEBI" id="CHEBI:74275"/>
        <dbReference type="EC" id="2.3.1.231"/>
    </reaction>
</comment>
<keyword evidence="8" id="KW-0808">Transferase</keyword>
<reference evidence="16" key="1">
    <citation type="submission" date="2016-05" db="EMBL/GenBank/DDBJ databases">
        <title>Comparative genomics of biotechnologically important yeasts.</title>
        <authorList>
            <consortium name="DOE Joint Genome Institute"/>
            <person name="Riley R."/>
            <person name="Haridas S."/>
            <person name="Wolfe K.H."/>
            <person name="Lopes M.R."/>
            <person name="Hittinger C.T."/>
            <person name="Goker M."/>
            <person name="Salamov A."/>
            <person name="Wisecaver J."/>
            <person name="Long T.M."/>
            <person name="Aerts A.L."/>
            <person name="Barry K."/>
            <person name="Choi C."/>
            <person name="Clum A."/>
            <person name="Coughlan A.Y."/>
            <person name="Deshpande S."/>
            <person name="Douglass A.P."/>
            <person name="Hanson S.J."/>
            <person name="Klenk H.-P."/>
            <person name="Labutti K."/>
            <person name="Lapidus A."/>
            <person name="Lindquist E."/>
            <person name="Lipzen A."/>
            <person name="Meier-Kolthoff J.P."/>
            <person name="Ohm R.A."/>
            <person name="Otillar R.P."/>
            <person name="Pangilinan J."/>
            <person name="Peng Y."/>
            <person name="Rokas A."/>
            <person name="Rosa C.A."/>
            <person name="Scheuner C."/>
            <person name="Sibirny A.A."/>
            <person name="Slot J.C."/>
            <person name="Stielow J.B."/>
            <person name="Sun H."/>
            <person name="Kurtzman C.P."/>
            <person name="Blackwell M."/>
            <person name="Grigoriev I.V."/>
            <person name="Jeffries T.W."/>
        </authorList>
    </citation>
    <scope>NUCLEOTIDE SEQUENCE [LARGE SCALE GENOMIC DNA]</scope>
    <source>
        <strain evidence="16">NRRL Y-17324</strain>
    </source>
</reference>
<keyword evidence="9" id="KW-0949">S-adenosyl-L-methionine</keyword>
<keyword evidence="7" id="KW-0489">Methyltransferase</keyword>
<evidence type="ECO:0000256" key="5">
    <source>
        <dbReference type="ARBA" id="ARBA00012779"/>
    </source>
</evidence>
<dbReference type="Gene3D" id="3.40.50.150">
    <property type="entry name" value="Vaccinia Virus protein VP39"/>
    <property type="match status" value="1"/>
</dbReference>
<dbReference type="Pfam" id="PF13418">
    <property type="entry name" value="Beta-prop_TYW4"/>
    <property type="match status" value="1"/>
</dbReference>
<evidence type="ECO:0000256" key="1">
    <source>
        <dbReference type="ARBA" id="ARBA00001806"/>
    </source>
</evidence>
<evidence type="ECO:0000256" key="7">
    <source>
        <dbReference type="ARBA" id="ARBA00022603"/>
    </source>
</evidence>
<evidence type="ECO:0000256" key="10">
    <source>
        <dbReference type="ARBA" id="ARBA00022694"/>
    </source>
</evidence>
<dbReference type="InterPro" id="IPR007213">
    <property type="entry name" value="Ppm1/Ppm2/Tcmp"/>
</dbReference>
<dbReference type="GeneID" id="30986037"/>
<comment type="catalytic activity">
    <reaction evidence="1">
        <text>7-[(3S)-3-amino-3-carboxypropyl]wyosine(37) in tRNA(Phe) + S-adenosyl-L-methionine = 7-[(3S)-(3-amino-3-methoxycarbonyl)propyl]wyosine(37) in tRNA(Phe) + S-adenosyl-L-homocysteine</text>
        <dbReference type="Rhea" id="RHEA:36903"/>
        <dbReference type="Rhea" id="RHEA-COMP:10379"/>
        <dbReference type="Rhea" id="RHEA-COMP:11844"/>
        <dbReference type="ChEBI" id="CHEBI:57856"/>
        <dbReference type="ChEBI" id="CHEBI:59789"/>
        <dbReference type="ChEBI" id="CHEBI:73543"/>
        <dbReference type="ChEBI" id="CHEBI:74275"/>
        <dbReference type="EC" id="2.1.1.290"/>
    </reaction>
</comment>
<dbReference type="AlphaFoldDB" id="A0A1E4SDR6"/>
<dbReference type="RefSeq" id="XP_020062745.1">
    <property type="nucleotide sequence ID" value="XM_020211901.1"/>
</dbReference>
<evidence type="ECO:0000256" key="6">
    <source>
        <dbReference type="ARBA" id="ARBA00018045"/>
    </source>
</evidence>
<dbReference type="InterPro" id="IPR015915">
    <property type="entry name" value="Kelch-typ_b-propeller"/>
</dbReference>
<evidence type="ECO:0000256" key="4">
    <source>
        <dbReference type="ARBA" id="ARBA00012155"/>
    </source>
</evidence>
<dbReference type="GO" id="GO:0030488">
    <property type="term" value="P:tRNA methylation"/>
    <property type="evidence" value="ECO:0007669"/>
    <property type="project" value="EnsemblFungi"/>
</dbReference>
<dbReference type="Proteomes" id="UP000094285">
    <property type="component" value="Unassembled WGS sequence"/>
</dbReference>
<evidence type="ECO:0000256" key="2">
    <source>
        <dbReference type="ARBA" id="ARBA00004797"/>
    </source>
</evidence>